<keyword evidence="7" id="KW-0833">Ubl conjugation pathway</keyword>
<keyword evidence="5" id="KW-0808">Transferase</keyword>
<evidence type="ECO:0000259" key="11">
    <source>
        <dbReference type="Pfam" id="PF23113"/>
    </source>
</evidence>
<proteinExistence type="predicted"/>
<comment type="subcellular location">
    <subcellularLocation>
        <location evidence="2">Membrane</location>
        <topology evidence="2">Multi-pass membrane protein</topology>
    </subcellularLocation>
</comment>
<evidence type="ECO:0000256" key="9">
    <source>
        <dbReference type="ARBA" id="ARBA00023136"/>
    </source>
</evidence>
<evidence type="ECO:0000313" key="13">
    <source>
        <dbReference type="Proteomes" id="UP000215914"/>
    </source>
</evidence>
<organism evidence="12 13">
    <name type="scientific">Helianthus annuus</name>
    <name type="common">Common sunflower</name>
    <dbReference type="NCBI Taxonomy" id="4232"/>
    <lineage>
        <taxon>Eukaryota</taxon>
        <taxon>Viridiplantae</taxon>
        <taxon>Streptophyta</taxon>
        <taxon>Embryophyta</taxon>
        <taxon>Tracheophyta</taxon>
        <taxon>Spermatophyta</taxon>
        <taxon>Magnoliopsida</taxon>
        <taxon>eudicotyledons</taxon>
        <taxon>Gunneridae</taxon>
        <taxon>Pentapetalae</taxon>
        <taxon>asterids</taxon>
        <taxon>campanulids</taxon>
        <taxon>Asterales</taxon>
        <taxon>Asteraceae</taxon>
        <taxon>Asteroideae</taxon>
        <taxon>Heliantheae alliance</taxon>
        <taxon>Heliantheae</taxon>
        <taxon>Helianthus</taxon>
    </lineage>
</organism>
<evidence type="ECO:0000256" key="10">
    <source>
        <dbReference type="SAM" id="Phobius"/>
    </source>
</evidence>
<dbReference type="GO" id="GO:0061630">
    <property type="term" value="F:ubiquitin protein ligase activity"/>
    <property type="evidence" value="ECO:0007669"/>
    <property type="project" value="UniProtKB-EC"/>
</dbReference>
<evidence type="ECO:0000256" key="7">
    <source>
        <dbReference type="ARBA" id="ARBA00022786"/>
    </source>
</evidence>
<keyword evidence="8 10" id="KW-1133">Transmembrane helix</keyword>
<evidence type="ECO:0000313" key="12">
    <source>
        <dbReference type="EMBL" id="KAF5759186.1"/>
    </source>
</evidence>
<evidence type="ECO:0000256" key="1">
    <source>
        <dbReference type="ARBA" id="ARBA00000900"/>
    </source>
</evidence>
<dbReference type="Gramene" id="mRNA:HanXRQr2_Chr16g0738271">
    <property type="protein sequence ID" value="mRNA:HanXRQr2_Chr16g0738271"/>
    <property type="gene ID" value="HanXRQr2_Chr16g0738271"/>
</dbReference>
<evidence type="ECO:0000256" key="2">
    <source>
        <dbReference type="ARBA" id="ARBA00004141"/>
    </source>
</evidence>
<gene>
    <name evidence="12" type="ORF">HanXRQr2_Chr16g0738271</name>
</gene>
<evidence type="ECO:0000256" key="4">
    <source>
        <dbReference type="ARBA" id="ARBA00012483"/>
    </source>
</evidence>
<keyword evidence="6 10" id="KW-0812">Transmembrane</keyword>
<dbReference type="EC" id="2.3.2.27" evidence="4"/>
<evidence type="ECO:0000256" key="3">
    <source>
        <dbReference type="ARBA" id="ARBA00004906"/>
    </source>
</evidence>
<name>A0A9K3DS64_HELAN</name>
<dbReference type="EMBL" id="MNCJ02000331">
    <property type="protein sequence ID" value="KAF5759186.1"/>
    <property type="molecule type" value="Genomic_DNA"/>
</dbReference>
<keyword evidence="9 10" id="KW-0472">Membrane</keyword>
<dbReference type="InterPro" id="IPR056521">
    <property type="entry name" value="MARCHF6-like_C"/>
</dbReference>
<feature type="domain" description="E3 ubiquitin-protein ligase MARCHF6-like C-terminal" evidence="11">
    <location>
        <begin position="50"/>
        <end position="103"/>
    </location>
</feature>
<keyword evidence="13" id="KW-1185">Reference proteome</keyword>
<evidence type="ECO:0000256" key="6">
    <source>
        <dbReference type="ARBA" id="ARBA00022692"/>
    </source>
</evidence>
<reference evidence="12" key="2">
    <citation type="submission" date="2020-06" db="EMBL/GenBank/DDBJ databases">
        <title>Helianthus annuus Genome sequencing and assembly Release 2.</title>
        <authorList>
            <person name="Gouzy J."/>
            <person name="Langlade N."/>
            <person name="Munos S."/>
        </authorList>
    </citation>
    <scope>NUCLEOTIDE SEQUENCE</scope>
    <source>
        <tissue evidence="12">Leaves</tissue>
    </source>
</reference>
<dbReference type="Proteomes" id="UP000215914">
    <property type="component" value="Unassembled WGS sequence"/>
</dbReference>
<comment type="catalytic activity">
    <reaction evidence="1">
        <text>S-ubiquitinyl-[E2 ubiquitin-conjugating enzyme]-L-cysteine + [acceptor protein]-L-lysine = [E2 ubiquitin-conjugating enzyme]-L-cysteine + N(6)-ubiquitinyl-[acceptor protein]-L-lysine.</text>
        <dbReference type="EC" id="2.3.2.27"/>
    </reaction>
</comment>
<dbReference type="PANTHER" id="PTHR13145">
    <property type="entry name" value="SSM4 PROTEIN"/>
    <property type="match status" value="1"/>
</dbReference>
<reference evidence="12" key="1">
    <citation type="journal article" date="2017" name="Nature">
        <title>The sunflower genome provides insights into oil metabolism, flowering and Asterid evolution.</title>
        <authorList>
            <person name="Badouin H."/>
            <person name="Gouzy J."/>
            <person name="Grassa C.J."/>
            <person name="Murat F."/>
            <person name="Staton S.E."/>
            <person name="Cottret L."/>
            <person name="Lelandais-Briere C."/>
            <person name="Owens G.L."/>
            <person name="Carrere S."/>
            <person name="Mayjonade B."/>
            <person name="Legrand L."/>
            <person name="Gill N."/>
            <person name="Kane N.C."/>
            <person name="Bowers J.E."/>
            <person name="Hubner S."/>
            <person name="Bellec A."/>
            <person name="Berard A."/>
            <person name="Berges H."/>
            <person name="Blanchet N."/>
            <person name="Boniface M.C."/>
            <person name="Brunel D."/>
            <person name="Catrice O."/>
            <person name="Chaidir N."/>
            <person name="Claudel C."/>
            <person name="Donnadieu C."/>
            <person name="Faraut T."/>
            <person name="Fievet G."/>
            <person name="Helmstetter N."/>
            <person name="King M."/>
            <person name="Knapp S.J."/>
            <person name="Lai Z."/>
            <person name="Le Paslier M.C."/>
            <person name="Lippi Y."/>
            <person name="Lorenzon L."/>
            <person name="Mandel J.R."/>
            <person name="Marage G."/>
            <person name="Marchand G."/>
            <person name="Marquand E."/>
            <person name="Bret-Mestries E."/>
            <person name="Morien E."/>
            <person name="Nambeesan S."/>
            <person name="Nguyen T."/>
            <person name="Pegot-Espagnet P."/>
            <person name="Pouilly N."/>
            <person name="Raftis F."/>
            <person name="Sallet E."/>
            <person name="Schiex T."/>
            <person name="Thomas J."/>
            <person name="Vandecasteele C."/>
            <person name="Vares D."/>
            <person name="Vear F."/>
            <person name="Vautrin S."/>
            <person name="Crespi M."/>
            <person name="Mangin B."/>
            <person name="Burke J.M."/>
            <person name="Salse J."/>
            <person name="Munos S."/>
            <person name="Vincourt P."/>
            <person name="Rieseberg L.H."/>
            <person name="Langlade N.B."/>
        </authorList>
    </citation>
    <scope>NUCLEOTIDE SEQUENCE</scope>
    <source>
        <tissue evidence="12">Leaves</tissue>
    </source>
</reference>
<accession>A0A9K3DS64</accession>
<feature type="transmembrane region" description="Helical" evidence="10">
    <location>
        <begin position="53"/>
        <end position="75"/>
    </location>
</feature>
<dbReference type="Pfam" id="PF23113">
    <property type="entry name" value="MARCHF6_C"/>
    <property type="match status" value="1"/>
</dbReference>
<protein>
    <recommendedName>
        <fullName evidence="4">RING-type E3 ubiquitin transferase</fullName>
        <ecNumber evidence="4">2.3.2.27</ecNumber>
    </recommendedName>
</protein>
<comment type="caution">
    <text evidence="12">The sequence shown here is derived from an EMBL/GenBank/DDBJ whole genome shotgun (WGS) entry which is preliminary data.</text>
</comment>
<sequence length="177" mass="20916">MPNFTPFWCFGIFAVLLLEVKTDFTSVSINFRHICVCYWKLCHLDRTGGHKIFVIPVLIGLLFELLVIVPMRVAVDESPVFLLYQDWALGLVVFKIWTRLVRLRIFFALIINSRAAIEPNEHEQDLVRVCLSIVKEICVHELFMNTYRTRFYVHVRLLSKRTQRNKRTQTSIHEHNI</sequence>
<dbReference type="AlphaFoldDB" id="A0A9K3DS64"/>
<comment type="pathway">
    <text evidence="3">Protein modification; protein ubiquitination.</text>
</comment>
<evidence type="ECO:0000256" key="5">
    <source>
        <dbReference type="ARBA" id="ARBA00022679"/>
    </source>
</evidence>
<dbReference type="GO" id="GO:0016020">
    <property type="term" value="C:membrane"/>
    <property type="evidence" value="ECO:0007669"/>
    <property type="project" value="UniProtKB-SubCell"/>
</dbReference>
<dbReference type="PANTHER" id="PTHR13145:SF0">
    <property type="entry name" value="E3 UBIQUITIN-PROTEIN LIGASE MARCHF6"/>
    <property type="match status" value="1"/>
</dbReference>
<evidence type="ECO:0000256" key="8">
    <source>
        <dbReference type="ARBA" id="ARBA00022989"/>
    </source>
</evidence>